<dbReference type="Proteomes" id="UP000509594">
    <property type="component" value="Chromosome"/>
</dbReference>
<dbReference type="KEGG" id="mzi:HWN40_01515"/>
<dbReference type="InterPro" id="IPR003661">
    <property type="entry name" value="HisK_dim/P_dom"/>
</dbReference>
<keyword evidence="7" id="KW-0067">ATP-binding</keyword>
<gene>
    <name evidence="10" type="ORF">HWN40_01515</name>
</gene>
<dbReference type="InterPro" id="IPR050351">
    <property type="entry name" value="BphY/WalK/GraS-like"/>
</dbReference>
<dbReference type="Gene3D" id="1.10.287.130">
    <property type="match status" value="1"/>
</dbReference>
<dbReference type="GO" id="GO:0030295">
    <property type="term" value="F:protein kinase activator activity"/>
    <property type="evidence" value="ECO:0007669"/>
    <property type="project" value="TreeGrafter"/>
</dbReference>
<evidence type="ECO:0000256" key="2">
    <source>
        <dbReference type="ARBA" id="ARBA00012438"/>
    </source>
</evidence>
<dbReference type="GO" id="GO:0007234">
    <property type="term" value="P:osmosensory signaling via phosphorelay pathway"/>
    <property type="evidence" value="ECO:0007669"/>
    <property type="project" value="TreeGrafter"/>
</dbReference>
<evidence type="ECO:0000256" key="5">
    <source>
        <dbReference type="ARBA" id="ARBA00022741"/>
    </source>
</evidence>
<dbReference type="InterPro" id="IPR014787">
    <property type="entry name" value="PSer_Pase_RsbU_N"/>
</dbReference>
<dbReference type="InterPro" id="IPR017944">
    <property type="entry name" value="KaiA/RbsU_helical_domain_sf"/>
</dbReference>
<evidence type="ECO:0000256" key="4">
    <source>
        <dbReference type="ARBA" id="ARBA00022679"/>
    </source>
</evidence>
<dbReference type="PROSITE" id="PS50109">
    <property type="entry name" value="HIS_KIN"/>
    <property type="match status" value="1"/>
</dbReference>
<dbReference type="GO" id="GO:0000155">
    <property type="term" value="F:phosphorelay sensor kinase activity"/>
    <property type="evidence" value="ECO:0007669"/>
    <property type="project" value="InterPro"/>
</dbReference>
<dbReference type="GeneID" id="55820312"/>
<dbReference type="InterPro" id="IPR005467">
    <property type="entry name" value="His_kinase_dom"/>
</dbReference>
<dbReference type="EC" id="2.7.13.3" evidence="2"/>
<proteinExistence type="predicted"/>
<dbReference type="SMART" id="SM00387">
    <property type="entry name" value="HATPase_c"/>
    <property type="match status" value="1"/>
</dbReference>
<dbReference type="Pfam" id="PF08673">
    <property type="entry name" value="RsbU_N"/>
    <property type="match status" value="1"/>
</dbReference>
<dbReference type="Gene3D" id="3.30.565.10">
    <property type="entry name" value="Histidine kinase-like ATPase, C-terminal domain"/>
    <property type="match status" value="1"/>
</dbReference>
<dbReference type="PANTHER" id="PTHR42878:SF7">
    <property type="entry name" value="SENSOR HISTIDINE KINASE GLRK"/>
    <property type="match status" value="1"/>
</dbReference>
<accession>A0A7D5E6Q1</accession>
<dbReference type="PANTHER" id="PTHR42878">
    <property type="entry name" value="TWO-COMPONENT HISTIDINE KINASE"/>
    <property type="match status" value="1"/>
</dbReference>
<evidence type="ECO:0000256" key="3">
    <source>
        <dbReference type="ARBA" id="ARBA00022553"/>
    </source>
</evidence>
<organism evidence="10 11">
    <name type="scientific">Methanolobus zinderi</name>
    <dbReference type="NCBI Taxonomy" id="536044"/>
    <lineage>
        <taxon>Archaea</taxon>
        <taxon>Methanobacteriati</taxon>
        <taxon>Methanobacteriota</taxon>
        <taxon>Stenosarchaea group</taxon>
        <taxon>Methanomicrobia</taxon>
        <taxon>Methanosarcinales</taxon>
        <taxon>Methanosarcinaceae</taxon>
        <taxon>Methanolobus</taxon>
    </lineage>
</organism>
<evidence type="ECO:0000256" key="6">
    <source>
        <dbReference type="ARBA" id="ARBA00022777"/>
    </source>
</evidence>
<dbReference type="InterPro" id="IPR036890">
    <property type="entry name" value="HATPase_C_sf"/>
</dbReference>
<dbReference type="FunFam" id="3.30.565.10:FF:000006">
    <property type="entry name" value="Sensor histidine kinase WalK"/>
    <property type="match status" value="1"/>
</dbReference>
<evidence type="ECO:0000313" key="10">
    <source>
        <dbReference type="EMBL" id="QLC49038.1"/>
    </source>
</evidence>
<name>A0A7D5E6Q1_9EURY</name>
<dbReference type="CDD" id="cd00075">
    <property type="entry name" value="HATPase"/>
    <property type="match status" value="1"/>
</dbReference>
<keyword evidence="11" id="KW-1185">Reference proteome</keyword>
<keyword evidence="6" id="KW-0418">Kinase</keyword>
<dbReference type="Pfam" id="PF00512">
    <property type="entry name" value="HisKA"/>
    <property type="match status" value="1"/>
</dbReference>
<dbReference type="SUPFAM" id="SSF55874">
    <property type="entry name" value="ATPase domain of HSP90 chaperone/DNA topoisomerase II/histidine kinase"/>
    <property type="match status" value="1"/>
</dbReference>
<evidence type="ECO:0000256" key="7">
    <source>
        <dbReference type="ARBA" id="ARBA00022840"/>
    </source>
</evidence>
<dbReference type="GO" id="GO:0000156">
    <property type="term" value="F:phosphorelay response regulator activity"/>
    <property type="evidence" value="ECO:0007669"/>
    <property type="project" value="TreeGrafter"/>
</dbReference>
<evidence type="ECO:0000313" key="11">
    <source>
        <dbReference type="Proteomes" id="UP000509594"/>
    </source>
</evidence>
<protein>
    <recommendedName>
        <fullName evidence="2">histidine kinase</fullName>
        <ecNumber evidence="2">2.7.13.3</ecNumber>
    </recommendedName>
</protein>
<feature type="domain" description="Histidine kinase" evidence="9">
    <location>
        <begin position="124"/>
        <end position="338"/>
    </location>
</feature>
<dbReference type="SUPFAM" id="SSF47384">
    <property type="entry name" value="Homodimeric domain of signal transducing histidine kinase"/>
    <property type="match status" value="1"/>
</dbReference>
<evidence type="ECO:0000259" key="9">
    <source>
        <dbReference type="PROSITE" id="PS50109"/>
    </source>
</evidence>
<comment type="catalytic activity">
    <reaction evidence="1">
        <text>ATP + protein L-histidine = ADP + protein N-phospho-L-histidine.</text>
        <dbReference type="EC" id="2.7.13.3"/>
    </reaction>
</comment>
<dbReference type="EMBL" id="CP058215">
    <property type="protein sequence ID" value="QLC49038.1"/>
    <property type="molecule type" value="Genomic_DNA"/>
</dbReference>
<dbReference type="SUPFAM" id="SSF101215">
    <property type="entry name" value="KaiA/RbsU domain"/>
    <property type="match status" value="1"/>
</dbReference>
<reference evidence="10 11" key="1">
    <citation type="submission" date="2020-06" db="EMBL/GenBank/DDBJ databases">
        <title>Methanolobus halotolerans sp. nov., isolated from a saline lake Tus in Siberia.</title>
        <authorList>
            <person name="Shen Y."/>
            <person name="Chen S.-C."/>
            <person name="Lai M.-C."/>
            <person name="Huang H.-H."/>
            <person name="Chiu H.-H."/>
            <person name="Tang S.-L."/>
            <person name="Rogozin D.Y."/>
            <person name="Degermendzhy A.G."/>
        </authorList>
    </citation>
    <scope>NUCLEOTIDE SEQUENCE [LARGE SCALE GENOMIC DNA]</scope>
    <source>
        <strain evidence="10 11">DSM 21339</strain>
    </source>
</reference>
<dbReference type="GO" id="GO:0005524">
    <property type="term" value="F:ATP binding"/>
    <property type="evidence" value="ECO:0007669"/>
    <property type="project" value="UniProtKB-KW"/>
</dbReference>
<dbReference type="SMART" id="SM00388">
    <property type="entry name" value="HisKA"/>
    <property type="match status" value="1"/>
</dbReference>
<sequence length="340" mass="38423">MDITKTEFNDRYYEILKGYVETHEEIYLMRSEDLGYELVKFNIPPEDIIELHETAVSRLTAELAPKRMIESVGFLSTPLVEVMMAYGLAFRQWIEDLEKSKQELMVYAEELQHSNQLKELFADILRHDLLNPASLINGFVGILLELEDDEKKRSLLSNIEKSNINLINIIEQAAEFAKLDSVTGLDFSEHDLGVILTNIVDEFIPEFEKREMTISLETEGSYPVLVHPTIKQVFANLVSNAIKYSPEGSHVGISISDSDDQWKACVKDQGSGIPEEDRELIFTRFSRLDKAKKGSIKGTGLGLAIVHKIVTLHNGSVGVDSNFPEEGSTFWVRLDKAQAN</sequence>
<dbReference type="InterPro" id="IPR036097">
    <property type="entry name" value="HisK_dim/P_sf"/>
</dbReference>
<keyword evidence="5" id="KW-0547">Nucleotide-binding</keyword>
<keyword evidence="4" id="KW-0808">Transferase</keyword>
<dbReference type="InterPro" id="IPR003594">
    <property type="entry name" value="HATPase_dom"/>
</dbReference>
<dbReference type="AlphaFoldDB" id="A0A7D5E6Q1"/>
<dbReference type="InterPro" id="IPR004358">
    <property type="entry name" value="Sig_transdc_His_kin-like_C"/>
</dbReference>
<dbReference type="Pfam" id="PF02518">
    <property type="entry name" value="HATPase_c"/>
    <property type="match status" value="1"/>
</dbReference>
<evidence type="ECO:0000256" key="1">
    <source>
        <dbReference type="ARBA" id="ARBA00000085"/>
    </source>
</evidence>
<dbReference type="PRINTS" id="PR00344">
    <property type="entry name" value="BCTRLSENSOR"/>
</dbReference>
<dbReference type="Gene3D" id="1.10.1240.30">
    <property type="entry name" value="KaiA/RbsU domain"/>
    <property type="match status" value="1"/>
</dbReference>
<keyword evidence="3" id="KW-0597">Phosphoprotein</keyword>
<evidence type="ECO:0000256" key="8">
    <source>
        <dbReference type="ARBA" id="ARBA00023012"/>
    </source>
</evidence>
<keyword evidence="8" id="KW-0902">Two-component regulatory system</keyword>
<dbReference type="OrthoDB" id="8127at2157"/>
<dbReference type="RefSeq" id="WP_176964101.1">
    <property type="nucleotide sequence ID" value="NZ_CP058215.1"/>
</dbReference>